<accession>A0A8X6V995</accession>
<comment type="caution">
    <text evidence="2">The sequence shown here is derived from an EMBL/GenBank/DDBJ whole genome shotgun (WGS) entry which is preliminary data.</text>
</comment>
<dbReference type="AlphaFoldDB" id="A0A8X6V995"/>
<evidence type="ECO:0000313" key="3">
    <source>
        <dbReference type="Proteomes" id="UP000887159"/>
    </source>
</evidence>
<gene>
    <name evidence="2" type="ORF">TNCV_1198771</name>
</gene>
<evidence type="ECO:0000313" key="2">
    <source>
        <dbReference type="EMBL" id="GFY04099.1"/>
    </source>
</evidence>
<proteinExistence type="predicted"/>
<dbReference type="EMBL" id="BMAU01021243">
    <property type="protein sequence ID" value="GFY04099.1"/>
    <property type="molecule type" value="Genomic_DNA"/>
</dbReference>
<protein>
    <submittedName>
        <fullName evidence="2">Uncharacterized protein</fullName>
    </submittedName>
</protein>
<name>A0A8X6V995_TRICX</name>
<reference evidence="2" key="1">
    <citation type="submission" date="2020-08" db="EMBL/GenBank/DDBJ databases">
        <title>Multicomponent nature underlies the extraordinary mechanical properties of spider dragline silk.</title>
        <authorList>
            <person name="Kono N."/>
            <person name="Nakamura H."/>
            <person name="Mori M."/>
            <person name="Yoshida Y."/>
            <person name="Ohtoshi R."/>
            <person name="Malay A.D."/>
            <person name="Moran D.A.P."/>
            <person name="Tomita M."/>
            <person name="Numata K."/>
            <person name="Arakawa K."/>
        </authorList>
    </citation>
    <scope>NUCLEOTIDE SEQUENCE</scope>
</reference>
<keyword evidence="3" id="KW-1185">Reference proteome</keyword>
<dbReference type="Proteomes" id="UP000887159">
    <property type="component" value="Unassembled WGS sequence"/>
</dbReference>
<organism evidence="2 3">
    <name type="scientific">Trichonephila clavipes</name>
    <name type="common">Golden silk orbweaver</name>
    <name type="synonym">Nephila clavipes</name>
    <dbReference type="NCBI Taxonomy" id="2585209"/>
    <lineage>
        <taxon>Eukaryota</taxon>
        <taxon>Metazoa</taxon>
        <taxon>Ecdysozoa</taxon>
        <taxon>Arthropoda</taxon>
        <taxon>Chelicerata</taxon>
        <taxon>Arachnida</taxon>
        <taxon>Araneae</taxon>
        <taxon>Araneomorphae</taxon>
        <taxon>Entelegynae</taxon>
        <taxon>Araneoidea</taxon>
        <taxon>Nephilidae</taxon>
        <taxon>Trichonephila</taxon>
    </lineage>
</organism>
<evidence type="ECO:0000256" key="1">
    <source>
        <dbReference type="SAM" id="MobiDB-lite"/>
    </source>
</evidence>
<feature type="region of interest" description="Disordered" evidence="1">
    <location>
        <begin position="28"/>
        <end position="64"/>
    </location>
</feature>
<sequence>MGKCTPLPAALTLWQCLCRDTGERYHQPIDRGGLTPASRLQPSGGQRERKGIPRTPLSSLRDAAHGKLAGRKPSVLVGKHTTSDSQRQLIWRDVATRFCHSNIRPLRWSWNRRLGRHSPERVDYVSISVDCVFLLHARLFRDAIGQDFVLMGDKSRCSEATAK</sequence>